<gene>
    <name evidence="6" type="ORF">SAMN06264849_105261</name>
</gene>
<dbReference type="GO" id="GO:0008973">
    <property type="term" value="F:phosphopentomutase activity"/>
    <property type="evidence" value="ECO:0007669"/>
    <property type="project" value="InterPro"/>
</dbReference>
<evidence type="ECO:0000256" key="1">
    <source>
        <dbReference type="ARBA" id="ARBA00010373"/>
    </source>
</evidence>
<dbReference type="GO" id="GO:0000287">
    <property type="term" value="F:magnesium ion binding"/>
    <property type="evidence" value="ECO:0007669"/>
    <property type="project" value="InterPro"/>
</dbReference>
<dbReference type="OrthoDB" id="9769930at2"/>
<dbReference type="GO" id="GO:0043094">
    <property type="term" value="P:metabolic compound salvage"/>
    <property type="evidence" value="ECO:0007669"/>
    <property type="project" value="InterPro"/>
</dbReference>
<reference evidence="6 7" key="1">
    <citation type="submission" date="2017-05" db="EMBL/GenBank/DDBJ databases">
        <authorList>
            <person name="Varghese N."/>
            <person name="Submissions S."/>
        </authorList>
    </citation>
    <scope>NUCLEOTIDE SEQUENCE [LARGE SCALE GENOMIC DNA]</scope>
    <source>
        <strain evidence="6 7">DSM 45474</strain>
    </source>
</reference>
<dbReference type="RefSeq" id="WP_142505576.1">
    <property type="nucleotide sequence ID" value="NZ_FXTI01000005.1"/>
</dbReference>
<dbReference type="Gene3D" id="3.30.70.1250">
    <property type="entry name" value="Phosphopentomutase"/>
    <property type="match status" value="1"/>
</dbReference>
<keyword evidence="2" id="KW-0479">Metal-binding</keyword>
<dbReference type="GO" id="GO:0009117">
    <property type="term" value="P:nucleotide metabolic process"/>
    <property type="evidence" value="ECO:0007669"/>
    <property type="project" value="InterPro"/>
</dbReference>
<evidence type="ECO:0000259" key="5">
    <source>
        <dbReference type="Pfam" id="PF01676"/>
    </source>
</evidence>
<keyword evidence="4" id="KW-0413">Isomerase</keyword>
<organism evidence="6 7">
    <name type="scientific">Melghirimyces algeriensis</name>
    <dbReference type="NCBI Taxonomy" id="910412"/>
    <lineage>
        <taxon>Bacteria</taxon>
        <taxon>Bacillati</taxon>
        <taxon>Bacillota</taxon>
        <taxon>Bacilli</taxon>
        <taxon>Bacillales</taxon>
        <taxon>Thermoactinomycetaceae</taxon>
        <taxon>Melghirimyces</taxon>
    </lineage>
</organism>
<comment type="similarity">
    <text evidence="1">Belongs to the phosphopentomutase family.</text>
</comment>
<evidence type="ECO:0000256" key="3">
    <source>
        <dbReference type="ARBA" id="ARBA00023211"/>
    </source>
</evidence>
<dbReference type="CDD" id="cd16009">
    <property type="entry name" value="PPM"/>
    <property type="match status" value="1"/>
</dbReference>
<dbReference type="InterPro" id="IPR006124">
    <property type="entry name" value="Metalloenzyme"/>
</dbReference>
<keyword evidence="3" id="KW-0464">Manganese</keyword>
<protein>
    <submittedName>
        <fullName evidence="6">Phosphopentomutase</fullName>
    </submittedName>
</protein>
<dbReference type="Proteomes" id="UP000315636">
    <property type="component" value="Unassembled WGS sequence"/>
</dbReference>
<dbReference type="PANTHER" id="PTHR21110:SF0">
    <property type="entry name" value="PHOSPHOPENTOMUTASE"/>
    <property type="match status" value="1"/>
</dbReference>
<dbReference type="NCBIfam" id="NF009049">
    <property type="entry name" value="PRK12383.1"/>
    <property type="match status" value="1"/>
</dbReference>
<dbReference type="PIRSF" id="PIRSF001491">
    <property type="entry name" value="Ppentomutase"/>
    <property type="match status" value="1"/>
</dbReference>
<dbReference type="InterPro" id="IPR010045">
    <property type="entry name" value="DeoB"/>
</dbReference>
<accession>A0A521DAT3</accession>
<dbReference type="InterPro" id="IPR017850">
    <property type="entry name" value="Alkaline_phosphatase_core_sf"/>
</dbReference>
<evidence type="ECO:0000313" key="6">
    <source>
        <dbReference type="EMBL" id="SMO68773.1"/>
    </source>
</evidence>
<name>A0A521DAT3_9BACL</name>
<dbReference type="AlphaFoldDB" id="A0A521DAT3"/>
<feature type="domain" description="Metalloenzyme" evidence="5">
    <location>
        <begin position="3"/>
        <end position="389"/>
    </location>
</feature>
<dbReference type="GO" id="GO:0005829">
    <property type="term" value="C:cytosol"/>
    <property type="evidence" value="ECO:0007669"/>
    <property type="project" value="TreeGrafter"/>
</dbReference>
<dbReference type="Pfam" id="PF01676">
    <property type="entry name" value="Metalloenzyme"/>
    <property type="match status" value="1"/>
</dbReference>
<dbReference type="InterPro" id="IPR024052">
    <property type="entry name" value="Phosphopentomutase_DeoB_cap_sf"/>
</dbReference>
<dbReference type="SUPFAM" id="SSF53649">
    <property type="entry name" value="Alkaline phosphatase-like"/>
    <property type="match status" value="1"/>
</dbReference>
<keyword evidence="7" id="KW-1185">Reference proteome</keyword>
<evidence type="ECO:0000313" key="7">
    <source>
        <dbReference type="Proteomes" id="UP000315636"/>
    </source>
</evidence>
<dbReference type="PANTHER" id="PTHR21110">
    <property type="entry name" value="PHOSPHOPENTOMUTASE"/>
    <property type="match status" value="1"/>
</dbReference>
<dbReference type="Gene3D" id="3.40.720.10">
    <property type="entry name" value="Alkaline Phosphatase, subunit A"/>
    <property type="match status" value="1"/>
</dbReference>
<evidence type="ECO:0000256" key="2">
    <source>
        <dbReference type="ARBA" id="ARBA00022723"/>
    </source>
</evidence>
<evidence type="ECO:0000256" key="4">
    <source>
        <dbReference type="ARBA" id="ARBA00023235"/>
    </source>
</evidence>
<proteinExistence type="inferred from homology"/>
<sequence>MKKRAILLIMDSLGVGAMEDVPRVRPQDKNAHTFRHILDQAKKIDIPCFKQLGINRLLHHPRLNDDQPGLASWGTLNLQHEGADSYAGHQEIMGTRPRAPVLEPFVAVIQPVRGALEKAGYQVEIPEPELPYLWVNGAVVIGDNIETDYGQIYNVSAALDAIPFTEVLKIGRIVRRVAKVNRVIALGGEGIPPARLRSSIERRSDGLIGLNSPRSGVYEKGYQVRHLGYGVDPERQIPNILIKNGWNVDLIGKMQDIIDCDGAGKYPAVETDRVMQILLSSLYRMDRGLIAATVQETDLAGHAQDVDRYARKIMCVDRYLTALIRNMADEDLLLISADHGNDPTIGHSQHTREKTFLLAYGKKWSAVPLGERSTLSDLAATLAQFFGVENPENGTGFYQQIMERGSL</sequence>
<dbReference type="EMBL" id="FXTI01000005">
    <property type="protein sequence ID" value="SMO68773.1"/>
    <property type="molecule type" value="Genomic_DNA"/>
</dbReference>